<dbReference type="Proteomes" id="UP000440694">
    <property type="component" value="Unassembled WGS sequence"/>
</dbReference>
<evidence type="ECO:0000256" key="1">
    <source>
        <dbReference type="SAM" id="SignalP"/>
    </source>
</evidence>
<dbReference type="SUPFAM" id="SSF52833">
    <property type="entry name" value="Thioredoxin-like"/>
    <property type="match status" value="1"/>
</dbReference>
<proteinExistence type="predicted"/>
<dbReference type="RefSeq" id="WP_154740474.1">
    <property type="nucleotide sequence ID" value="NZ_WMBQ01000002.1"/>
</dbReference>
<sequence>MRWNRLALAVLTVCAGAHAAAAAPRAVLELFTSPFCSSCPPADELFVKLASQPDLITLVMPVDSWDRPGRKDALAKPEFTERQSAYADVRNEDSLYTPQAMVNGAAEAMGSDPGEIKDAIAQTAGVLSVPVKAAVAGTEIVISVGAAKRAVQGGAMITMLPFMTSREIPMRRGETLHYANLVRDIVPVGRWDGKPVRQKLQLRDTAHYDGVVVLLQAGTAEKPGAILGAARVLLRAKTAAFPSAENADN</sequence>
<evidence type="ECO:0000313" key="3">
    <source>
        <dbReference type="Proteomes" id="UP000440694"/>
    </source>
</evidence>
<reference evidence="2 3" key="1">
    <citation type="submission" date="2019-11" db="EMBL/GenBank/DDBJ databases">
        <title>Identification of a novel strain.</title>
        <authorList>
            <person name="Xu Q."/>
            <person name="Wang G."/>
        </authorList>
    </citation>
    <scope>NUCLEOTIDE SEQUENCE [LARGE SCALE GENOMIC DNA]</scope>
    <source>
        <strain evidence="3">xq</strain>
    </source>
</reference>
<protein>
    <submittedName>
        <fullName evidence="2">DUF1223 domain-containing protein</fullName>
    </submittedName>
</protein>
<name>A0A6I3KNG0_9HYPH</name>
<dbReference type="AlphaFoldDB" id="A0A6I3KNG0"/>
<keyword evidence="1" id="KW-0732">Signal</keyword>
<dbReference type="EMBL" id="WMBQ01000002">
    <property type="protein sequence ID" value="MTD95993.1"/>
    <property type="molecule type" value="Genomic_DNA"/>
</dbReference>
<organism evidence="2 3">
    <name type="scientific">Hyphomicrobium album</name>
    <dbReference type="NCBI Taxonomy" id="2665159"/>
    <lineage>
        <taxon>Bacteria</taxon>
        <taxon>Pseudomonadati</taxon>
        <taxon>Pseudomonadota</taxon>
        <taxon>Alphaproteobacteria</taxon>
        <taxon>Hyphomicrobiales</taxon>
        <taxon>Hyphomicrobiaceae</taxon>
        <taxon>Hyphomicrobium</taxon>
    </lineage>
</organism>
<feature type="signal peptide" evidence="1">
    <location>
        <begin position="1"/>
        <end position="19"/>
    </location>
</feature>
<dbReference type="InterPro" id="IPR010634">
    <property type="entry name" value="DUF1223"/>
</dbReference>
<feature type="chain" id="PRO_5026195861" evidence="1">
    <location>
        <begin position="20"/>
        <end position="249"/>
    </location>
</feature>
<evidence type="ECO:0000313" key="2">
    <source>
        <dbReference type="EMBL" id="MTD95993.1"/>
    </source>
</evidence>
<dbReference type="InterPro" id="IPR036249">
    <property type="entry name" value="Thioredoxin-like_sf"/>
</dbReference>
<gene>
    <name evidence="2" type="ORF">GIW81_16765</name>
</gene>
<accession>A0A6I3KNG0</accession>
<dbReference type="Pfam" id="PF06764">
    <property type="entry name" value="DUF1223"/>
    <property type="match status" value="1"/>
</dbReference>
<dbReference type="PANTHER" id="PTHR36057:SF1">
    <property type="entry name" value="LIPOPROTEIN LIPID ATTACHMENT SITE-LIKE PROTEIN, PUTATIVE (DUF1223)-RELATED"/>
    <property type="match status" value="1"/>
</dbReference>
<dbReference type="PANTHER" id="PTHR36057">
    <property type="match status" value="1"/>
</dbReference>
<keyword evidence="3" id="KW-1185">Reference proteome</keyword>
<comment type="caution">
    <text evidence="2">The sequence shown here is derived from an EMBL/GenBank/DDBJ whole genome shotgun (WGS) entry which is preliminary data.</text>
</comment>